<reference evidence="5 6" key="1">
    <citation type="submission" date="2018-03" db="EMBL/GenBank/DDBJ databases">
        <title>Brevisbacillus phylogenomics.</title>
        <authorList>
            <person name="Dunlap C."/>
        </authorList>
    </citation>
    <scope>NUCLEOTIDE SEQUENCE [LARGE SCALE GENOMIC DNA]</scope>
    <source>
        <strain evidence="5 6">NRRL NRS-1210</strain>
    </source>
</reference>
<dbReference type="GO" id="GO:0005576">
    <property type="term" value="C:extracellular region"/>
    <property type="evidence" value="ECO:0007669"/>
    <property type="project" value="UniProtKB-SubCell"/>
</dbReference>
<keyword evidence="3" id="KW-0812">Transmembrane</keyword>
<keyword evidence="3" id="KW-1133">Transmembrane helix</keyword>
<proteinExistence type="predicted"/>
<dbReference type="PANTHER" id="PTHR34216">
    <property type="match status" value="1"/>
</dbReference>
<dbReference type="InterPro" id="IPR002509">
    <property type="entry name" value="NODB_dom"/>
</dbReference>
<dbReference type="Proteomes" id="UP000240419">
    <property type="component" value="Unassembled WGS sequence"/>
</dbReference>
<evidence type="ECO:0000259" key="4">
    <source>
        <dbReference type="Pfam" id="PF01522"/>
    </source>
</evidence>
<evidence type="ECO:0000256" key="2">
    <source>
        <dbReference type="ARBA" id="ARBA00022729"/>
    </source>
</evidence>
<evidence type="ECO:0000313" key="6">
    <source>
        <dbReference type="Proteomes" id="UP000240419"/>
    </source>
</evidence>
<sequence>MGKTTSDVLDYRKKDRNKFIKTLIQVAILVVLGVMLFNAVFDWKKYEEPNKANWTNENGFIAISYFGVGRSGTPKLVAKKQLDEQLQALYDQGYQTISQQDVLDFYKGKKPLPEKALFLAFEDGRNDSSLFAQPLLEKYNYKATALSYGNKMGNSENKFLQPEDMKKMMENGFWELGSNGYRLTYINVFDDQGNFIGVKDESELSNKTKVGYYNHYLMDFIRDSNMIPIEDRSKMEARMNEDYKLMNDTYMEQLGFVPGAYMIMHANTLYGGMNRLVADANDANIKKYFTMHFNREGTAYNDSESDLYNLTRVQPEPYWYTNHLLMRIQKDSDEKIRFVRGDEEQAKEWDRLGGAAQFMEDQIVLTSPAADSGMLYLKNSDSQKDIRLSAKLEGNVIGKQSIYLRYDREKGSFVRVVLHDNELRVEQKKEKGEVQELFKTELSQVIWNPEDLTFDRASVYTREQGESGAPELEKYPINIKNTRPFEITVQGDRLSVSVDKTLLVDKQQIDPSISSGGVAFEAAYSEVNKKDVIYDGVFADVQIGSLEQSNGEQQILFSNVQTGLAGVVSSIKKAFSATMDWVIDTF</sequence>
<evidence type="ECO:0000256" key="3">
    <source>
        <dbReference type="SAM" id="Phobius"/>
    </source>
</evidence>
<name>A0A2P7VDA7_9BACL</name>
<comment type="caution">
    <text evidence="5">The sequence shown here is derived from an EMBL/GenBank/DDBJ whole genome shotgun (WGS) entry which is preliminary data.</text>
</comment>
<protein>
    <submittedName>
        <fullName evidence="5">Polysaccharide deacetylase</fullName>
    </submittedName>
</protein>
<feature type="domain" description="NodB homology" evidence="4">
    <location>
        <begin position="110"/>
        <end position="186"/>
    </location>
</feature>
<keyword evidence="3" id="KW-0472">Membrane</keyword>
<dbReference type="GO" id="GO:0016810">
    <property type="term" value="F:hydrolase activity, acting on carbon-nitrogen (but not peptide) bonds"/>
    <property type="evidence" value="ECO:0007669"/>
    <property type="project" value="InterPro"/>
</dbReference>
<dbReference type="InterPro" id="IPR051398">
    <property type="entry name" value="Polysacch_Deacetylase"/>
</dbReference>
<organism evidence="5 6">
    <name type="scientific">Brevibacillus fortis</name>
    <dbReference type="NCBI Taxonomy" id="2126352"/>
    <lineage>
        <taxon>Bacteria</taxon>
        <taxon>Bacillati</taxon>
        <taxon>Bacillota</taxon>
        <taxon>Bacilli</taxon>
        <taxon>Bacillales</taxon>
        <taxon>Paenibacillaceae</taxon>
        <taxon>Brevibacillus</taxon>
    </lineage>
</organism>
<dbReference type="AlphaFoldDB" id="A0A2P7VDA7"/>
<dbReference type="GO" id="GO:0005975">
    <property type="term" value="P:carbohydrate metabolic process"/>
    <property type="evidence" value="ECO:0007669"/>
    <property type="project" value="InterPro"/>
</dbReference>
<dbReference type="SUPFAM" id="SSF88713">
    <property type="entry name" value="Glycoside hydrolase/deacetylase"/>
    <property type="match status" value="1"/>
</dbReference>
<dbReference type="Pfam" id="PF01522">
    <property type="entry name" value="Polysacc_deac_1"/>
    <property type="match status" value="1"/>
</dbReference>
<dbReference type="EMBL" id="PXZM01000012">
    <property type="protein sequence ID" value="PSJ97203.1"/>
    <property type="molecule type" value="Genomic_DNA"/>
</dbReference>
<dbReference type="InterPro" id="IPR011330">
    <property type="entry name" value="Glyco_hydro/deAcase_b/a-brl"/>
</dbReference>
<dbReference type="Gene3D" id="2.60.120.560">
    <property type="entry name" value="Exo-inulinase, domain 1"/>
    <property type="match status" value="1"/>
</dbReference>
<feature type="transmembrane region" description="Helical" evidence="3">
    <location>
        <begin position="22"/>
        <end position="41"/>
    </location>
</feature>
<keyword evidence="6" id="KW-1185">Reference proteome</keyword>
<accession>A0A2P7VDA7</accession>
<evidence type="ECO:0000313" key="5">
    <source>
        <dbReference type="EMBL" id="PSJ97203.1"/>
    </source>
</evidence>
<keyword evidence="2" id="KW-0732">Signal</keyword>
<evidence type="ECO:0000256" key="1">
    <source>
        <dbReference type="ARBA" id="ARBA00004613"/>
    </source>
</evidence>
<comment type="subcellular location">
    <subcellularLocation>
        <location evidence="1">Secreted</location>
    </subcellularLocation>
</comment>
<dbReference type="RefSeq" id="WP_106838465.1">
    <property type="nucleotide sequence ID" value="NZ_JBCNIW010000019.1"/>
</dbReference>
<gene>
    <name evidence="5" type="ORF">C7R93_08760</name>
</gene>
<dbReference type="OrthoDB" id="5437800at2"/>
<dbReference type="Gene3D" id="3.20.20.370">
    <property type="entry name" value="Glycoside hydrolase/deacetylase"/>
    <property type="match status" value="1"/>
</dbReference>
<dbReference type="PANTHER" id="PTHR34216:SF3">
    <property type="entry name" value="POLY-BETA-1,6-N-ACETYL-D-GLUCOSAMINE N-DEACETYLASE"/>
    <property type="match status" value="1"/>
</dbReference>